<gene>
    <name evidence="1" type="ORF">RUN39_v1_50140</name>
</gene>
<evidence type="ECO:0000313" key="1">
    <source>
        <dbReference type="EMBL" id="CUV11068.1"/>
    </source>
</evidence>
<name>A0A0S4TLV0_RALSL</name>
<protein>
    <submittedName>
        <fullName evidence="1">Uncharacterized protein</fullName>
    </submittedName>
</protein>
<dbReference type="EMBL" id="LN899819">
    <property type="protein sequence ID" value="CUV11068.1"/>
    <property type="molecule type" value="Genomic_DNA"/>
</dbReference>
<proteinExistence type="predicted"/>
<organism evidence="1">
    <name type="scientific">Ralstonia solanacearum</name>
    <name type="common">Pseudomonas solanacearum</name>
    <dbReference type="NCBI Taxonomy" id="305"/>
    <lineage>
        <taxon>Bacteria</taxon>
        <taxon>Pseudomonadati</taxon>
        <taxon>Pseudomonadota</taxon>
        <taxon>Betaproteobacteria</taxon>
        <taxon>Burkholderiales</taxon>
        <taxon>Burkholderiaceae</taxon>
        <taxon>Ralstonia</taxon>
        <taxon>Ralstonia solanacearum species complex</taxon>
    </lineage>
</organism>
<accession>A0A0S4TLV0</accession>
<dbReference type="AlphaFoldDB" id="A0A0S4TLV0"/>
<sequence length="68" mass="7296">MRTRAAERAATATSTRGALPGVDARVGHAVDRTGIAFKDGRFRMALLTPALRPHPLRGPVGHRVRALL</sequence>
<reference evidence="1" key="1">
    <citation type="submission" date="2015-10" db="EMBL/GenBank/DDBJ databases">
        <authorList>
            <person name="Gilbert D.G."/>
        </authorList>
    </citation>
    <scope>NUCLEOTIDE SEQUENCE</scope>
    <source>
        <strain evidence="1">Phyl III-seqv23</strain>
    </source>
</reference>